<protein>
    <submittedName>
        <fullName evidence="1">Uncharacterized protein</fullName>
    </submittedName>
</protein>
<dbReference type="EMBL" id="CM039436">
    <property type="protein sequence ID" value="KAI4314155.1"/>
    <property type="molecule type" value="Genomic_DNA"/>
</dbReference>
<organism evidence="1 2">
    <name type="scientific">Bauhinia variegata</name>
    <name type="common">Purple orchid tree</name>
    <name type="synonym">Phanera variegata</name>
    <dbReference type="NCBI Taxonomy" id="167791"/>
    <lineage>
        <taxon>Eukaryota</taxon>
        <taxon>Viridiplantae</taxon>
        <taxon>Streptophyta</taxon>
        <taxon>Embryophyta</taxon>
        <taxon>Tracheophyta</taxon>
        <taxon>Spermatophyta</taxon>
        <taxon>Magnoliopsida</taxon>
        <taxon>eudicotyledons</taxon>
        <taxon>Gunneridae</taxon>
        <taxon>Pentapetalae</taxon>
        <taxon>rosids</taxon>
        <taxon>fabids</taxon>
        <taxon>Fabales</taxon>
        <taxon>Fabaceae</taxon>
        <taxon>Cercidoideae</taxon>
        <taxon>Cercideae</taxon>
        <taxon>Bauhiniinae</taxon>
        <taxon>Bauhinia</taxon>
    </lineage>
</organism>
<evidence type="ECO:0000313" key="1">
    <source>
        <dbReference type="EMBL" id="KAI4314155.1"/>
    </source>
</evidence>
<reference evidence="1 2" key="1">
    <citation type="journal article" date="2022" name="DNA Res.">
        <title>Chromosomal-level genome assembly of the orchid tree Bauhinia variegata (Leguminosae; Cercidoideae) supports the allotetraploid origin hypothesis of Bauhinia.</title>
        <authorList>
            <person name="Zhong Y."/>
            <person name="Chen Y."/>
            <person name="Zheng D."/>
            <person name="Pang J."/>
            <person name="Liu Y."/>
            <person name="Luo S."/>
            <person name="Meng S."/>
            <person name="Qian L."/>
            <person name="Wei D."/>
            <person name="Dai S."/>
            <person name="Zhou R."/>
        </authorList>
    </citation>
    <scope>NUCLEOTIDE SEQUENCE [LARGE SCALE GENOMIC DNA]</scope>
    <source>
        <strain evidence="1">BV-YZ2020</strain>
    </source>
</reference>
<evidence type="ECO:0000313" key="2">
    <source>
        <dbReference type="Proteomes" id="UP000828941"/>
    </source>
</evidence>
<name>A0ACB9LRW6_BAUVA</name>
<proteinExistence type="predicted"/>
<keyword evidence="2" id="KW-1185">Reference proteome</keyword>
<comment type="caution">
    <text evidence="1">The sequence shown here is derived from an EMBL/GenBank/DDBJ whole genome shotgun (WGS) entry which is preliminary data.</text>
</comment>
<accession>A0ACB9LRW6</accession>
<dbReference type="Proteomes" id="UP000828941">
    <property type="component" value="Chromosome 11"/>
</dbReference>
<gene>
    <name evidence="1" type="ORF">L6164_027090</name>
</gene>
<sequence>MRRRKQFAPPFPTIRVAWTTDDTLYTIPLLFPLAFLTSLPPLWIFSFFHFLSRFLPFSRENLTRSSRTIKEF</sequence>